<evidence type="ECO:0000256" key="1">
    <source>
        <dbReference type="ARBA" id="ARBA00004196"/>
    </source>
</evidence>
<dbReference type="InterPro" id="IPR050553">
    <property type="entry name" value="Thioredoxin_ResA/DsbE_sf"/>
</dbReference>
<dbReference type="EMBL" id="JBHUPE010000004">
    <property type="protein sequence ID" value="MFD2903735.1"/>
    <property type="molecule type" value="Genomic_DNA"/>
</dbReference>
<accession>A0ABW5YTF6</accession>
<feature type="chain" id="PRO_5047542171" evidence="5">
    <location>
        <begin position="20"/>
        <end position="804"/>
    </location>
</feature>
<evidence type="ECO:0000256" key="4">
    <source>
        <dbReference type="ARBA" id="ARBA00023284"/>
    </source>
</evidence>
<keyword evidence="5" id="KW-0732">Signal</keyword>
<keyword evidence="3" id="KW-1015">Disulfide bond</keyword>
<evidence type="ECO:0000256" key="5">
    <source>
        <dbReference type="SAM" id="SignalP"/>
    </source>
</evidence>
<evidence type="ECO:0000313" key="8">
    <source>
        <dbReference type="Proteomes" id="UP001597509"/>
    </source>
</evidence>
<dbReference type="PANTHER" id="PTHR42852:SF6">
    <property type="entry name" value="THIOL:DISULFIDE INTERCHANGE PROTEIN DSBE"/>
    <property type="match status" value="1"/>
</dbReference>
<feature type="signal peptide" evidence="5">
    <location>
        <begin position="1"/>
        <end position="19"/>
    </location>
</feature>
<dbReference type="PANTHER" id="PTHR42852">
    <property type="entry name" value="THIOL:DISULFIDE INTERCHANGE PROTEIN DSBE"/>
    <property type="match status" value="1"/>
</dbReference>
<reference evidence="8" key="1">
    <citation type="journal article" date="2019" name="Int. J. Syst. Evol. Microbiol.">
        <title>The Global Catalogue of Microorganisms (GCM) 10K type strain sequencing project: providing services to taxonomists for standard genome sequencing and annotation.</title>
        <authorList>
            <consortium name="The Broad Institute Genomics Platform"/>
            <consortium name="The Broad Institute Genome Sequencing Center for Infectious Disease"/>
            <person name="Wu L."/>
            <person name="Ma J."/>
        </authorList>
    </citation>
    <scope>NUCLEOTIDE SEQUENCE [LARGE SCALE GENOMIC DNA]</scope>
    <source>
        <strain evidence="8">KCTC 22209</strain>
    </source>
</reference>
<evidence type="ECO:0000313" key="7">
    <source>
        <dbReference type="EMBL" id="MFD2903735.1"/>
    </source>
</evidence>
<evidence type="ECO:0000256" key="2">
    <source>
        <dbReference type="ARBA" id="ARBA00022748"/>
    </source>
</evidence>
<dbReference type="SUPFAM" id="SSF52833">
    <property type="entry name" value="Thioredoxin-like"/>
    <property type="match status" value="1"/>
</dbReference>
<dbReference type="Proteomes" id="UP001597509">
    <property type="component" value="Unassembled WGS sequence"/>
</dbReference>
<dbReference type="RefSeq" id="WP_380919246.1">
    <property type="nucleotide sequence ID" value="NZ_JBHUPE010000004.1"/>
</dbReference>
<keyword evidence="8" id="KW-1185">Reference proteome</keyword>
<dbReference type="InterPro" id="IPR013740">
    <property type="entry name" value="Redoxin"/>
</dbReference>
<protein>
    <submittedName>
        <fullName evidence="7">TlpA family protein disulfide reductase</fullName>
    </submittedName>
</protein>
<keyword evidence="4" id="KW-0676">Redox-active center</keyword>
<feature type="domain" description="Redoxin" evidence="6">
    <location>
        <begin position="730"/>
        <end position="790"/>
    </location>
</feature>
<sequence>MQKLALTFLLTLVGFASFSQVPKNIQGFWQFHVNKPGDWNGFHIGDDYVEYYYTLYQVEKIKAQGDQLHIDLVNGQNRLTLTVLNSLNSDNSKFSFSNRKDTLSCRHFESDPDIIPTEINQNTLYATGWVSQKSNDKLEIKDNQLLFNGKTWDIVWLGKYPITGEYRMLAKYNEQHGLFYLNKTQNNLKIVYNAKSALYHKEGPHKLLSTLYGNWYNTTTSDWEYGFYEDFAIIKGDFFDYSSVDQQKDEIKLGLISRNNNKITLTARQEKGALFLKSGKSKVTKLLPVQETLVTSTTPDHRLFNDTEFKKRDTTVVTGYLRNNLSNAPFKISIRNWLSGENEDYFSDLDSLGRFEVKLPMSNSAQVYIDWQRSTIQTVLEPGKKYTLFYDLDTKQLLFAGADVRVQNELTAYSRFIDAYSQEFRITSAIAREKYMYERKLKGDEFLTYEMKKLDSLRQVDALFFKKQPALSDRAKYFIEQSSNYQIAFDLMQKKYSLDRKTKEQFSTLYMTKVKENFYDNNLKPRSLLNDNGTFLNDYINYIQETDSTYEAAVYHNEVIDYLIVNEKITPSPDIVLYSKLVSNRNRDNQDELILSELIQKDSTIQKRYMLMADEYQEIINERTLLNLYVTNPLQYYVKNLSPDLRDLYHTQNIIRHFKSTPVPYSAETLFEITSPISNAYFVNEIKEKNDKLSKLANISLQYEENLKRTEHLKASKDADKLLAEILAPHKGKVVYIDFWGTWCGPCVAEMEHAPAAKKALEGKDVVFIYFANRTPKAAWQNFIKLKKLEGKNVFHYNLEDEQQ</sequence>
<evidence type="ECO:0000259" key="6">
    <source>
        <dbReference type="Pfam" id="PF08534"/>
    </source>
</evidence>
<comment type="subcellular location">
    <subcellularLocation>
        <location evidence="1">Cell envelope</location>
    </subcellularLocation>
</comment>
<comment type="caution">
    <text evidence="7">The sequence shown here is derived from an EMBL/GenBank/DDBJ whole genome shotgun (WGS) entry which is preliminary data.</text>
</comment>
<dbReference type="CDD" id="cd02966">
    <property type="entry name" value="TlpA_like_family"/>
    <property type="match status" value="1"/>
</dbReference>
<proteinExistence type="predicted"/>
<organism evidence="7 8">
    <name type="scientific">Sphingobacterium anhuiense</name>
    <dbReference type="NCBI Taxonomy" id="493780"/>
    <lineage>
        <taxon>Bacteria</taxon>
        <taxon>Pseudomonadati</taxon>
        <taxon>Bacteroidota</taxon>
        <taxon>Sphingobacteriia</taxon>
        <taxon>Sphingobacteriales</taxon>
        <taxon>Sphingobacteriaceae</taxon>
        <taxon>Sphingobacterium</taxon>
    </lineage>
</organism>
<evidence type="ECO:0000256" key="3">
    <source>
        <dbReference type="ARBA" id="ARBA00023157"/>
    </source>
</evidence>
<keyword evidence="2" id="KW-0201">Cytochrome c-type biogenesis</keyword>
<dbReference type="Pfam" id="PF08534">
    <property type="entry name" value="Redoxin"/>
    <property type="match status" value="1"/>
</dbReference>
<dbReference type="InterPro" id="IPR036249">
    <property type="entry name" value="Thioredoxin-like_sf"/>
</dbReference>
<dbReference type="Gene3D" id="3.40.30.10">
    <property type="entry name" value="Glutaredoxin"/>
    <property type="match status" value="1"/>
</dbReference>
<name>A0ABW5YTF6_9SPHI</name>
<gene>
    <name evidence="7" type="ORF">ACFS6I_07370</name>
</gene>